<dbReference type="InterPro" id="IPR010562">
    <property type="entry name" value="Haemolymph_juvenile_hormone-bd"/>
</dbReference>
<sequence length="285" mass="31627">MVFKCIFVSSECGIPWSWLNRGSGASMQLTSIMGLFHLHLMPLVLAQLQLINEDLGDFHFTAKTGLLPPKYYPLTDRDLSASEKAAEVMDFIQLVPKLDPFTRDKLEPIGIDLPYLWFKGKIYMTDFVLAGIKSFQVRNLELRLNNLRADLNLTLPDIYVEGDFNLQASVSFIPILMSCHLSFHIMNMDISLSGGSSLVQSPTAGEALQIDSAAVLIDIENIRVNLSNVAFGGSEDETGLAIAQLFSTPAKENMYDGLLVAALKKINQELIKVSSDIFKSYLLDD</sequence>
<reference evidence="2" key="1">
    <citation type="submission" date="2025-08" db="UniProtKB">
        <authorList>
            <consortium name="RefSeq"/>
        </authorList>
    </citation>
    <scope>IDENTIFICATION</scope>
</reference>
<dbReference type="Gene3D" id="3.15.10.30">
    <property type="entry name" value="Haemolymph juvenile hormone binding protein"/>
    <property type="match status" value="1"/>
</dbReference>
<keyword evidence="1" id="KW-1185">Reference proteome</keyword>
<evidence type="ECO:0000313" key="1">
    <source>
        <dbReference type="Proteomes" id="UP000322000"/>
    </source>
</evidence>
<evidence type="ECO:0000313" key="2">
    <source>
        <dbReference type="RefSeq" id="XP_026726198.1"/>
    </source>
</evidence>
<dbReference type="InterPro" id="IPR038606">
    <property type="entry name" value="To_sf"/>
</dbReference>
<dbReference type="PANTHER" id="PTHR11008:SF29">
    <property type="entry name" value="IP17226P"/>
    <property type="match status" value="1"/>
</dbReference>
<dbReference type="RefSeq" id="XP_026726198.1">
    <property type="nucleotide sequence ID" value="XM_026870397.1"/>
</dbReference>
<dbReference type="KEGG" id="tnl:113492750"/>
<dbReference type="Proteomes" id="UP000322000">
    <property type="component" value="Chromosome 4"/>
</dbReference>
<dbReference type="Pfam" id="PF06585">
    <property type="entry name" value="JHBP"/>
    <property type="match status" value="1"/>
</dbReference>
<dbReference type="InParanoid" id="A0A7E5VD24"/>
<protein>
    <submittedName>
        <fullName evidence="2">Uncharacterized protein LOC113492750 isoform X1</fullName>
    </submittedName>
</protein>
<organism evidence="1 2">
    <name type="scientific">Trichoplusia ni</name>
    <name type="common">Cabbage looper</name>
    <dbReference type="NCBI Taxonomy" id="7111"/>
    <lineage>
        <taxon>Eukaryota</taxon>
        <taxon>Metazoa</taxon>
        <taxon>Ecdysozoa</taxon>
        <taxon>Arthropoda</taxon>
        <taxon>Hexapoda</taxon>
        <taxon>Insecta</taxon>
        <taxon>Pterygota</taxon>
        <taxon>Neoptera</taxon>
        <taxon>Endopterygota</taxon>
        <taxon>Lepidoptera</taxon>
        <taxon>Glossata</taxon>
        <taxon>Ditrysia</taxon>
        <taxon>Noctuoidea</taxon>
        <taxon>Noctuidae</taxon>
        <taxon>Plusiinae</taxon>
        <taxon>Trichoplusia</taxon>
    </lineage>
</organism>
<dbReference type="OrthoDB" id="7193000at2759"/>
<dbReference type="GeneID" id="113492750"/>
<proteinExistence type="predicted"/>
<dbReference type="AlphaFoldDB" id="A0A7E5VD24"/>
<accession>A0A7E5VD24</accession>
<name>A0A7E5VD24_TRINI</name>
<dbReference type="PANTHER" id="PTHR11008">
    <property type="entry name" value="PROTEIN TAKEOUT-LIKE PROTEIN"/>
    <property type="match status" value="1"/>
</dbReference>
<dbReference type="GO" id="GO:0005615">
    <property type="term" value="C:extracellular space"/>
    <property type="evidence" value="ECO:0007669"/>
    <property type="project" value="TreeGrafter"/>
</dbReference>
<gene>
    <name evidence="2" type="primary">LOC113492750</name>
</gene>